<dbReference type="InterPro" id="IPR039633">
    <property type="entry name" value="PAP"/>
</dbReference>
<dbReference type="Pfam" id="PF04755">
    <property type="entry name" value="PAP_fibrillin"/>
    <property type="match status" value="1"/>
</dbReference>
<evidence type="ECO:0000313" key="4">
    <source>
        <dbReference type="EMBL" id="KAJ8607996.1"/>
    </source>
</evidence>
<dbReference type="PANTHER" id="PTHR31906">
    <property type="entry name" value="PLASTID-LIPID-ASSOCIATED PROTEIN 4, CHLOROPLASTIC-RELATED"/>
    <property type="match status" value="1"/>
</dbReference>
<gene>
    <name evidence="4" type="ORF">CTAYLR_008241</name>
</gene>
<dbReference type="GO" id="GO:0009536">
    <property type="term" value="C:plastid"/>
    <property type="evidence" value="ECO:0007669"/>
    <property type="project" value="UniProtKB-SubCell"/>
</dbReference>
<accession>A0AAD7XPA8</accession>
<comment type="subcellular location">
    <subcellularLocation>
        <location evidence="1">Plastid</location>
    </subcellularLocation>
</comment>
<reference evidence="4" key="1">
    <citation type="submission" date="2023-01" db="EMBL/GenBank/DDBJ databases">
        <title>Metagenome sequencing of chrysophaentin producing Chrysophaeum taylorii.</title>
        <authorList>
            <person name="Davison J."/>
            <person name="Bewley C."/>
        </authorList>
    </citation>
    <scope>NUCLEOTIDE SEQUENCE</scope>
    <source>
        <strain evidence="4">NIES-1699</strain>
    </source>
</reference>
<evidence type="ECO:0000256" key="2">
    <source>
        <dbReference type="ARBA" id="ARBA00022640"/>
    </source>
</evidence>
<name>A0AAD7XPA8_9STRA</name>
<evidence type="ECO:0000259" key="3">
    <source>
        <dbReference type="Pfam" id="PF04755"/>
    </source>
</evidence>
<evidence type="ECO:0000256" key="1">
    <source>
        <dbReference type="ARBA" id="ARBA00004474"/>
    </source>
</evidence>
<keyword evidence="5" id="KW-1185">Reference proteome</keyword>
<organism evidence="4 5">
    <name type="scientific">Chrysophaeum taylorii</name>
    <dbReference type="NCBI Taxonomy" id="2483200"/>
    <lineage>
        <taxon>Eukaryota</taxon>
        <taxon>Sar</taxon>
        <taxon>Stramenopiles</taxon>
        <taxon>Ochrophyta</taxon>
        <taxon>Pelagophyceae</taxon>
        <taxon>Pelagomonadales</taxon>
        <taxon>Pelagomonadaceae</taxon>
        <taxon>Chrysophaeum</taxon>
    </lineage>
</organism>
<feature type="domain" description="Plastid lipid-associated protein/fibrillin conserved" evidence="3">
    <location>
        <begin position="42"/>
        <end position="222"/>
    </location>
</feature>
<evidence type="ECO:0000313" key="5">
    <source>
        <dbReference type="Proteomes" id="UP001230188"/>
    </source>
</evidence>
<protein>
    <recommendedName>
        <fullName evidence="3">Plastid lipid-associated protein/fibrillin conserved domain-containing protein</fullName>
    </recommendedName>
</protein>
<dbReference type="InterPro" id="IPR006843">
    <property type="entry name" value="PAP/fibrillin_dom"/>
</dbReference>
<comment type="caution">
    <text evidence="4">The sequence shown here is derived from an EMBL/GenBank/DDBJ whole genome shotgun (WGS) entry which is preliminary data.</text>
</comment>
<dbReference type="AlphaFoldDB" id="A0AAD7XPA8"/>
<dbReference type="EMBL" id="JAQMWT010000186">
    <property type="protein sequence ID" value="KAJ8607996.1"/>
    <property type="molecule type" value="Genomic_DNA"/>
</dbReference>
<proteinExistence type="predicted"/>
<dbReference type="Proteomes" id="UP001230188">
    <property type="component" value="Unassembled WGS sequence"/>
</dbReference>
<sequence>MYAILLVSSLSSAFVVEHRRSRVLRPRCQCAKTTELLGSIAGYRRRDGSIEAILAATERLEEAAVQGKESLGDISGRWSLVFSSMSSSSSSSSPFQDATDAVYKTLFRYLPALAGGFESTNPSNRAVDVRNEQVVDLENGVVENVVILGVGGARVEVRVRGLASAEDEATVGIVFEEVEARVLETPIRARLPLPRPRGSIVSTFIDDEVRISRGSRGGLFILRRLAGS</sequence>
<keyword evidence="2" id="KW-0934">Plastid</keyword>